<accession>A0A1E3H6C2</accession>
<protein>
    <submittedName>
        <fullName evidence="2">Uncharacterized protein</fullName>
    </submittedName>
</protein>
<evidence type="ECO:0000313" key="3">
    <source>
        <dbReference type="Proteomes" id="UP000094622"/>
    </source>
</evidence>
<evidence type="ECO:0000256" key="1">
    <source>
        <dbReference type="SAM" id="MobiDB-lite"/>
    </source>
</evidence>
<feature type="compositionally biased region" description="Polar residues" evidence="1">
    <location>
        <begin position="32"/>
        <end position="45"/>
    </location>
</feature>
<keyword evidence="3" id="KW-1185">Reference proteome</keyword>
<evidence type="ECO:0000313" key="2">
    <source>
        <dbReference type="EMBL" id="ODN71685.1"/>
    </source>
</evidence>
<name>A0A1E3H6C2_9HYPH</name>
<dbReference type="Proteomes" id="UP000094622">
    <property type="component" value="Unassembled WGS sequence"/>
</dbReference>
<sequence length="70" mass="7146">MTTSGRGTAPPSGSAAKPEIAAATSAPDVSPCTRTGQTSTCTGNRAVTRWRMSRITAPVGEVTTPITRGR</sequence>
<dbReference type="AlphaFoldDB" id="A0A1E3H6C2"/>
<reference evidence="2 3" key="1">
    <citation type="submission" date="2016-07" db="EMBL/GenBank/DDBJ databases">
        <title>Draft Genome Sequence of Methylobrevis pamukkalensis PK2.</title>
        <authorList>
            <person name="Vasilenko O.V."/>
            <person name="Doronina N.V."/>
            <person name="Shmareva M.N."/>
            <person name="Tarlachkov S.V."/>
            <person name="Mustakhimov I."/>
            <person name="Trotsenko Y.A."/>
        </authorList>
    </citation>
    <scope>NUCLEOTIDE SEQUENCE [LARGE SCALE GENOMIC DNA]</scope>
    <source>
        <strain evidence="2 3">PK2</strain>
    </source>
</reference>
<dbReference type="EMBL" id="MCRJ01000015">
    <property type="protein sequence ID" value="ODN71685.1"/>
    <property type="molecule type" value="Genomic_DNA"/>
</dbReference>
<organism evidence="2 3">
    <name type="scientific">Methylobrevis pamukkalensis</name>
    <dbReference type="NCBI Taxonomy" id="1439726"/>
    <lineage>
        <taxon>Bacteria</taxon>
        <taxon>Pseudomonadati</taxon>
        <taxon>Pseudomonadota</taxon>
        <taxon>Alphaproteobacteria</taxon>
        <taxon>Hyphomicrobiales</taxon>
        <taxon>Pleomorphomonadaceae</taxon>
        <taxon>Methylobrevis</taxon>
    </lineage>
</organism>
<gene>
    <name evidence="2" type="ORF">A6302_00929</name>
</gene>
<comment type="caution">
    <text evidence="2">The sequence shown here is derived from an EMBL/GenBank/DDBJ whole genome shotgun (WGS) entry which is preliminary data.</text>
</comment>
<feature type="region of interest" description="Disordered" evidence="1">
    <location>
        <begin position="1"/>
        <end position="46"/>
    </location>
</feature>
<proteinExistence type="predicted"/>